<dbReference type="PATRIC" id="fig|937777.3.peg.69"/>
<evidence type="ECO:0000256" key="8">
    <source>
        <dbReference type="ARBA" id="ARBA00036346"/>
    </source>
</evidence>
<evidence type="ECO:0000256" key="10">
    <source>
        <dbReference type="ARBA" id="ARBA00039095"/>
    </source>
</evidence>
<evidence type="ECO:0000256" key="3">
    <source>
        <dbReference type="ARBA" id="ARBA00022741"/>
    </source>
</evidence>
<dbReference type="Pfam" id="PF17042">
    <property type="entry name" value="NBD_C"/>
    <property type="match status" value="1"/>
</dbReference>
<feature type="domain" description="Four-carbon acid sugar kinase N-terminal" evidence="13">
    <location>
        <begin position="4"/>
        <end position="230"/>
    </location>
</feature>
<comment type="catalytic activity">
    <reaction evidence="7">
        <text>3-dehydro-L-erythronate + ATP = 3-dehydro-4-O-phospho-L-erythronate + ADP + H(+)</text>
        <dbReference type="Rhea" id="RHEA:52552"/>
        <dbReference type="ChEBI" id="CHEBI:15378"/>
        <dbReference type="ChEBI" id="CHEBI:30616"/>
        <dbReference type="ChEBI" id="CHEBI:136592"/>
        <dbReference type="ChEBI" id="CHEBI:136670"/>
        <dbReference type="ChEBI" id="CHEBI:456216"/>
        <dbReference type="EC" id="2.7.1.217"/>
    </reaction>
</comment>
<evidence type="ECO:0000256" key="7">
    <source>
        <dbReference type="ARBA" id="ARBA00035898"/>
    </source>
</evidence>
<feature type="domain" description="Four-carbon acid sugar kinase nucleotide binding" evidence="14">
    <location>
        <begin position="253"/>
        <end position="409"/>
    </location>
</feature>
<dbReference type="InterPro" id="IPR031475">
    <property type="entry name" value="NBD_C"/>
</dbReference>
<dbReference type="RefSeq" id="WP_015233984.1">
    <property type="nucleotide sequence ID" value="NC_019793.1"/>
</dbReference>
<keyword evidence="4" id="KW-0418">Kinase</keyword>
<dbReference type="eggNOG" id="COG3395">
    <property type="taxonomic scope" value="Bacteria"/>
</dbReference>
<dbReference type="InterPro" id="IPR010737">
    <property type="entry name" value="4-carb_acid_sugar_kinase_N"/>
</dbReference>
<dbReference type="KEGG" id="dpd:Deipe_0065"/>
<dbReference type="STRING" id="937777.Deipe_0065"/>
<evidence type="ECO:0000256" key="2">
    <source>
        <dbReference type="ARBA" id="ARBA00022679"/>
    </source>
</evidence>
<evidence type="ECO:0000256" key="6">
    <source>
        <dbReference type="ARBA" id="ARBA00023277"/>
    </source>
</evidence>
<dbReference type="EMBL" id="CP003382">
    <property type="protein sequence ID" value="AFZ65673.1"/>
    <property type="molecule type" value="Genomic_DNA"/>
</dbReference>
<dbReference type="EC" id="2.7.1.217" evidence="10"/>
<evidence type="ECO:0000313" key="15">
    <source>
        <dbReference type="EMBL" id="AFZ65673.1"/>
    </source>
</evidence>
<evidence type="ECO:0000313" key="16">
    <source>
        <dbReference type="Proteomes" id="UP000010467"/>
    </source>
</evidence>
<dbReference type="InterPro" id="IPR037051">
    <property type="entry name" value="4-carb_acid_sugar_kinase_N_sf"/>
</dbReference>
<keyword evidence="5" id="KW-0067">ATP-binding</keyword>
<dbReference type="GO" id="GO:0016301">
    <property type="term" value="F:kinase activity"/>
    <property type="evidence" value="ECO:0007669"/>
    <property type="project" value="UniProtKB-KW"/>
</dbReference>
<accession>K9ZVN6</accession>
<evidence type="ECO:0000256" key="9">
    <source>
        <dbReference type="ARBA" id="ARBA00037335"/>
    </source>
</evidence>
<reference evidence="16" key="1">
    <citation type="submission" date="2012-03" db="EMBL/GenBank/DDBJ databases">
        <title>Complete sequence of chromosome of Deinococcus peraridilitoris DSM 19664.</title>
        <authorList>
            <person name="Lucas S."/>
            <person name="Copeland A."/>
            <person name="Lapidus A."/>
            <person name="Glavina del Rio T."/>
            <person name="Dalin E."/>
            <person name="Tice H."/>
            <person name="Bruce D."/>
            <person name="Goodwin L."/>
            <person name="Pitluck S."/>
            <person name="Peters L."/>
            <person name="Mikhailova N."/>
            <person name="Lu M."/>
            <person name="Kyrpides N."/>
            <person name="Mavromatis K."/>
            <person name="Ivanova N."/>
            <person name="Brettin T."/>
            <person name="Detter J.C."/>
            <person name="Han C."/>
            <person name="Larimer F."/>
            <person name="Land M."/>
            <person name="Hauser L."/>
            <person name="Markowitz V."/>
            <person name="Cheng J.-F."/>
            <person name="Hugenholtz P."/>
            <person name="Woyke T."/>
            <person name="Wu D."/>
            <person name="Pukall R."/>
            <person name="Steenblock K."/>
            <person name="Brambilla E."/>
            <person name="Klenk H.-P."/>
            <person name="Eisen J.A."/>
        </authorList>
    </citation>
    <scope>NUCLEOTIDE SEQUENCE [LARGE SCALE GENOMIC DNA]</scope>
    <source>
        <strain evidence="16">DSM 19664 / LMG 22246 / CIP 109416 / KR-200</strain>
    </source>
</reference>
<keyword evidence="6" id="KW-0119">Carbohydrate metabolism</keyword>
<comment type="catalytic activity">
    <reaction evidence="8">
        <text>3-dehydro-D-erythronate + ATP = 3-dehydro-4-O-phospho-D-erythronate + ADP + H(+)</text>
        <dbReference type="Rhea" id="RHEA:52556"/>
        <dbReference type="ChEBI" id="CHEBI:15378"/>
        <dbReference type="ChEBI" id="CHEBI:30616"/>
        <dbReference type="ChEBI" id="CHEBI:57958"/>
        <dbReference type="ChEBI" id="CHEBI:136593"/>
        <dbReference type="ChEBI" id="CHEBI:456216"/>
        <dbReference type="EC" id="2.7.1.217"/>
    </reaction>
</comment>
<name>K9ZVN6_DEIPD</name>
<proteinExistence type="inferred from homology"/>
<dbReference type="AlphaFoldDB" id="K9ZVN6"/>
<dbReference type="HOGENOM" id="CLU_029424_1_0_0"/>
<dbReference type="SUPFAM" id="SSF142764">
    <property type="entry name" value="YgbK-like"/>
    <property type="match status" value="1"/>
</dbReference>
<evidence type="ECO:0000259" key="13">
    <source>
        <dbReference type="Pfam" id="PF07005"/>
    </source>
</evidence>
<keyword evidence="2" id="KW-0808">Transferase</keyword>
<organism evidence="15 16">
    <name type="scientific">Deinococcus peraridilitoris (strain DSM 19664 / LMG 22246 / CIP 109416 / KR-200)</name>
    <dbReference type="NCBI Taxonomy" id="937777"/>
    <lineage>
        <taxon>Bacteria</taxon>
        <taxon>Thermotogati</taxon>
        <taxon>Deinococcota</taxon>
        <taxon>Deinococci</taxon>
        <taxon>Deinococcales</taxon>
        <taxon>Deinococcaceae</taxon>
        <taxon>Deinococcus</taxon>
    </lineage>
</organism>
<keyword evidence="3" id="KW-0547">Nucleotide-binding</keyword>
<protein>
    <recommendedName>
        <fullName evidence="11">3-oxo-tetronate kinase</fullName>
        <ecNumber evidence="10">2.7.1.217</ecNumber>
    </recommendedName>
    <alternativeName>
        <fullName evidence="12">3-dehydrotetronate 4-kinase</fullName>
    </alternativeName>
</protein>
<keyword evidence="16" id="KW-1185">Reference proteome</keyword>
<dbReference type="NCBIfam" id="NF043035">
    <property type="entry name" value="OxoTetrKin"/>
    <property type="match status" value="1"/>
</dbReference>
<evidence type="ECO:0000256" key="5">
    <source>
        <dbReference type="ARBA" id="ARBA00022840"/>
    </source>
</evidence>
<dbReference type="OrthoDB" id="9778478at2"/>
<evidence type="ECO:0000256" key="1">
    <source>
        <dbReference type="ARBA" id="ARBA00005715"/>
    </source>
</evidence>
<dbReference type="GO" id="GO:0005524">
    <property type="term" value="F:ATP binding"/>
    <property type="evidence" value="ECO:0007669"/>
    <property type="project" value="UniProtKB-KW"/>
</dbReference>
<comment type="similarity">
    <text evidence="1">Belongs to the four-carbon acid sugar kinase family.</text>
</comment>
<dbReference type="InterPro" id="IPR042213">
    <property type="entry name" value="NBD_C_sf"/>
</dbReference>
<dbReference type="Proteomes" id="UP000010467">
    <property type="component" value="Chromosome"/>
</dbReference>
<evidence type="ECO:0000256" key="12">
    <source>
        <dbReference type="ARBA" id="ARBA00041377"/>
    </source>
</evidence>
<evidence type="ECO:0000256" key="11">
    <source>
        <dbReference type="ARBA" id="ARBA00039461"/>
    </source>
</evidence>
<dbReference type="Gene3D" id="3.40.50.10840">
    <property type="entry name" value="Putative sugar-binding, N-terminal domain"/>
    <property type="match status" value="1"/>
</dbReference>
<dbReference type="Pfam" id="PF07005">
    <property type="entry name" value="SBD_N"/>
    <property type="match status" value="1"/>
</dbReference>
<comment type="function">
    <text evidence="9">Catalyzes the ATP-dependent phosphorylation of 3-oxo-tetronate to 3-oxo-tetronate 4-phosphate.</text>
</comment>
<sequence>MPTLGCIADDYTGAADLANNLTRQGFRTTLILGLPSHSQVALDEVDAVVIALKSRTVSAPQAVHQSLAALRYLQELSCRRFYFKYCSTFDSTAHGNIGPVTDALVKALNAHGTILCPAFPDGGRTVYRGHLFVHDALLSESGMQHHPLTPMRDPNLVRVLQAQTPSRVGLLSYHHLQQGPTATREQLHALQSTGHQLVLCDTLDNDHLRTLALATRDDILITGGSGLALGLPAPAGDTSLTTSQLPRARGAQVVLAGSASRATHAQIEHARAFLPTLKLDAFELTSAYDRALQQVVQWARPYLGVTPILIYASGTPEEIHTVQEQLGREHSGALIEGALAQLAVRLTELGARQLIIAGGETSGAVTQALGVQVLRIGPEVSPGVPWTYSPKRALHLVLKSGNFGPVDLFTAAWELIA</sequence>
<evidence type="ECO:0000259" key="14">
    <source>
        <dbReference type="Pfam" id="PF17042"/>
    </source>
</evidence>
<gene>
    <name evidence="15" type="ordered locus">Deipe_0065</name>
</gene>
<evidence type="ECO:0000256" key="4">
    <source>
        <dbReference type="ARBA" id="ARBA00022777"/>
    </source>
</evidence>
<dbReference type="InterPro" id="IPR050007">
    <property type="entry name" value="OtnK"/>
</dbReference>
<dbReference type="Gene3D" id="3.40.980.20">
    <property type="entry name" value="Four-carbon acid sugar kinase, nucleotide binding domain"/>
    <property type="match status" value="1"/>
</dbReference>